<organism evidence="5">
    <name type="scientific">Salmonella enterica subsp. enterica serovar Lattenkamp</name>
    <dbReference type="NCBI Taxonomy" id="2564671"/>
    <lineage>
        <taxon>Bacteria</taxon>
        <taxon>Pseudomonadati</taxon>
        <taxon>Pseudomonadota</taxon>
        <taxon>Gammaproteobacteria</taxon>
        <taxon>Enterobacterales</taxon>
        <taxon>Enterobacteriaceae</taxon>
        <taxon>Salmonella</taxon>
    </lineage>
</organism>
<dbReference type="PROSITE" id="PS00101">
    <property type="entry name" value="HEXAPEP_TRANSFERASES"/>
    <property type="match status" value="1"/>
</dbReference>
<keyword evidence="2 5" id="KW-0808">Transferase</keyword>
<dbReference type="CDD" id="cd03349">
    <property type="entry name" value="LbH_XAT"/>
    <property type="match status" value="1"/>
</dbReference>
<feature type="non-terminal residue" evidence="5">
    <location>
        <position position="1"/>
    </location>
</feature>
<dbReference type="Pfam" id="PF00132">
    <property type="entry name" value="Hexapep"/>
    <property type="match status" value="1"/>
</dbReference>
<dbReference type="Proteomes" id="UP000839639">
    <property type="component" value="Unassembled WGS sequence"/>
</dbReference>
<comment type="caution">
    <text evidence="5">The sequence shown here is derived from an EMBL/GenBank/DDBJ whole genome shotgun (WGS) entry which is preliminary data.</text>
</comment>
<dbReference type="InterPro" id="IPR018357">
    <property type="entry name" value="Hexapep_transf_CS"/>
</dbReference>
<evidence type="ECO:0000313" key="5">
    <source>
        <dbReference type="EMBL" id="EBW4472061.1"/>
    </source>
</evidence>
<dbReference type="EMBL" id="AAHIJD010000146">
    <property type="protein sequence ID" value="EBW4472061.1"/>
    <property type="molecule type" value="Genomic_DNA"/>
</dbReference>
<dbReference type="InterPro" id="IPR011004">
    <property type="entry name" value="Trimer_LpxA-like_sf"/>
</dbReference>
<name>A0A5W2M3V3_SALET</name>
<reference evidence="5" key="1">
    <citation type="submission" date="2018-06" db="EMBL/GenBank/DDBJ databases">
        <authorList>
            <person name="Ashton P.M."/>
            <person name="Dallman T."/>
            <person name="Nair S."/>
            <person name="De Pinna E."/>
            <person name="Peters T."/>
            <person name="Grant K."/>
        </authorList>
    </citation>
    <scope>NUCLEOTIDE SEQUENCE [LARGE SCALE GENOMIC DNA]</scope>
    <source>
        <strain evidence="5">149361</strain>
    </source>
</reference>
<dbReference type="PANTHER" id="PTHR43300:SF11">
    <property type="entry name" value="ACETYLTRANSFERASE RV3034C-RELATED"/>
    <property type="match status" value="1"/>
</dbReference>
<accession>A0A5W2M3V3</accession>
<keyword evidence="3" id="KW-0677">Repeat</keyword>
<protein>
    <submittedName>
        <fullName evidence="5">Antibiotic acetyltransferase</fullName>
    </submittedName>
</protein>
<proteinExistence type="inferred from homology"/>
<evidence type="ECO:0000256" key="4">
    <source>
        <dbReference type="ARBA" id="ARBA00023315"/>
    </source>
</evidence>
<evidence type="ECO:0000256" key="2">
    <source>
        <dbReference type="ARBA" id="ARBA00022679"/>
    </source>
</evidence>
<evidence type="ECO:0000256" key="3">
    <source>
        <dbReference type="ARBA" id="ARBA00022737"/>
    </source>
</evidence>
<dbReference type="InterPro" id="IPR050179">
    <property type="entry name" value="Trans_hexapeptide_repeat"/>
</dbReference>
<dbReference type="Gene3D" id="2.160.10.10">
    <property type="entry name" value="Hexapeptide repeat proteins"/>
    <property type="match status" value="1"/>
</dbReference>
<sequence length="230" mass="25224">QEHNVSLLNRIKSHPVKSTLNKNGKGIYIDFLSYVDEKSTFEGYNRITGKSSIYNSHIGSYTYAVGASIGNATVGKFCSIAMGAKVGGLGSHPTSYVSTHPIFYSAKRQCGISFSEEDYFKEDNKTVIGNDVWIGANAIIMDGVHVGDGAIIAAGAIVTKDVPPYAIVTGIPAVIKRFRCSIEQVQILQHLAWWNWPQHLLKKHTKSFQGPIDDNLEDLVKVKLDPKGKN</sequence>
<dbReference type="SUPFAM" id="SSF51161">
    <property type="entry name" value="Trimeric LpxA-like enzymes"/>
    <property type="match status" value="1"/>
</dbReference>
<dbReference type="GO" id="GO:0016747">
    <property type="term" value="F:acyltransferase activity, transferring groups other than amino-acyl groups"/>
    <property type="evidence" value="ECO:0007669"/>
    <property type="project" value="UniProtKB-ARBA"/>
</dbReference>
<dbReference type="AlphaFoldDB" id="A0A5W2M3V3"/>
<evidence type="ECO:0000256" key="1">
    <source>
        <dbReference type="ARBA" id="ARBA00007274"/>
    </source>
</evidence>
<keyword evidence="4" id="KW-0012">Acyltransferase</keyword>
<comment type="similarity">
    <text evidence="1">Belongs to the transferase hexapeptide repeat family.</text>
</comment>
<dbReference type="PANTHER" id="PTHR43300">
    <property type="entry name" value="ACETYLTRANSFERASE"/>
    <property type="match status" value="1"/>
</dbReference>
<gene>
    <name evidence="5" type="ORF">DPK62_26635</name>
</gene>
<dbReference type="InterPro" id="IPR001451">
    <property type="entry name" value="Hexapep"/>
</dbReference>